<accession>A0A0E0AKK2</accession>
<sequence length="54" mass="6185">MATSGDLMRKQLFLAEVVHLVPLLVWGRRPELRVDAGVEEEDGETPEIDENMYE</sequence>
<evidence type="ECO:0000313" key="1">
    <source>
        <dbReference type="EnsemblPlants" id="OGLUM07G15970.1"/>
    </source>
</evidence>
<protein>
    <submittedName>
        <fullName evidence="1">Uncharacterized protein</fullName>
    </submittedName>
</protein>
<keyword evidence="2" id="KW-1185">Reference proteome</keyword>
<dbReference type="Proteomes" id="UP000026961">
    <property type="component" value="Chromosome 7"/>
</dbReference>
<dbReference type="AlphaFoldDB" id="A0A0E0AKK2"/>
<reference evidence="1" key="1">
    <citation type="submission" date="2015-04" db="UniProtKB">
        <authorList>
            <consortium name="EnsemblPlants"/>
        </authorList>
    </citation>
    <scope>IDENTIFICATION</scope>
</reference>
<name>A0A0E0AKK2_9ORYZ</name>
<dbReference type="EnsemblPlants" id="OGLUM07G15970.1">
    <property type="protein sequence ID" value="OGLUM07G15970.1"/>
    <property type="gene ID" value="OGLUM07G15970"/>
</dbReference>
<evidence type="ECO:0000313" key="2">
    <source>
        <dbReference type="Proteomes" id="UP000026961"/>
    </source>
</evidence>
<reference evidence="1" key="2">
    <citation type="submission" date="2018-05" db="EMBL/GenBank/DDBJ databases">
        <title>OgluRS3 (Oryza glumaepatula Reference Sequence Version 3).</title>
        <authorList>
            <person name="Zhang J."/>
            <person name="Kudrna D."/>
            <person name="Lee S."/>
            <person name="Talag J."/>
            <person name="Welchert J."/>
            <person name="Wing R.A."/>
        </authorList>
    </citation>
    <scope>NUCLEOTIDE SEQUENCE [LARGE SCALE GENOMIC DNA]</scope>
</reference>
<proteinExistence type="predicted"/>
<dbReference type="HOGENOM" id="CLU_212326_0_0_1"/>
<organism evidence="1">
    <name type="scientific">Oryza glumipatula</name>
    <dbReference type="NCBI Taxonomy" id="40148"/>
    <lineage>
        <taxon>Eukaryota</taxon>
        <taxon>Viridiplantae</taxon>
        <taxon>Streptophyta</taxon>
        <taxon>Embryophyta</taxon>
        <taxon>Tracheophyta</taxon>
        <taxon>Spermatophyta</taxon>
        <taxon>Magnoliopsida</taxon>
        <taxon>Liliopsida</taxon>
        <taxon>Poales</taxon>
        <taxon>Poaceae</taxon>
        <taxon>BOP clade</taxon>
        <taxon>Oryzoideae</taxon>
        <taxon>Oryzeae</taxon>
        <taxon>Oryzinae</taxon>
        <taxon>Oryza</taxon>
    </lineage>
</organism>
<dbReference type="Gramene" id="OGLUM07G15970.1">
    <property type="protein sequence ID" value="OGLUM07G15970.1"/>
    <property type="gene ID" value="OGLUM07G15970"/>
</dbReference>